<name>A0A413RI62_9CELL</name>
<dbReference type="NCBIfam" id="TIGR04088">
    <property type="entry name" value="cognate_SipW"/>
    <property type="match status" value="1"/>
</dbReference>
<evidence type="ECO:0000313" key="2">
    <source>
        <dbReference type="EMBL" id="RHA37908.1"/>
    </source>
</evidence>
<keyword evidence="1" id="KW-0732">Signal</keyword>
<dbReference type="AlphaFoldDB" id="A0A413RI62"/>
<proteinExistence type="predicted"/>
<feature type="signal peptide" evidence="1">
    <location>
        <begin position="1"/>
        <end position="29"/>
    </location>
</feature>
<accession>A0A413RI62</accession>
<feature type="chain" id="PRO_5019355115" evidence="1">
    <location>
        <begin position="30"/>
        <end position="175"/>
    </location>
</feature>
<keyword evidence="3" id="KW-1185">Reference proteome</keyword>
<dbReference type="Proteomes" id="UP000283374">
    <property type="component" value="Unassembled WGS sequence"/>
</dbReference>
<evidence type="ECO:0000313" key="3">
    <source>
        <dbReference type="Proteomes" id="UP000283374"/>
    </source>
</evidence>
<dbReference type="OrthoDB" id="3826640at2"/>
<reference evidence="2 3" key="1">
    <citation type="submission" date="2018-08" db="EMBL/GenBank/DDBJ databases">
        <title>Cellulomonas rhizosphaerae sp. nov., a novel actinomycete isolated from soil.</title>
        <authorList>
            <person name="Tian Y."/>
        </authorList>
    </citation>
    <scope>NUCLEOTIDE SEQUENCE [LARGE SCALE GENOMIC DNA]</scope>
    <source>
        <strain evidence="2 3">NEAU-TCZ24</strain>
    </source>
</reference>
<dbReference type="InterPro" id="IPR023833">
    <property type="entry name" value="Signal_pept_SipW-depend-type"/>
</dbReference>
<organism evidence="2 3">
    <name type="scientific">Cellulomonas rhizosphaerae</name>
    <dbReference type="NCBI Taxonomy" id="2293719"/>
    <lineage>
        <taxon>Bacteria</taxon>
        <taxon>Bacillati</taxon>
        <taxon>Actinomycetota</taxon>
        <taxon>Actinomycetes</taxon>
        <taxon>Micrococcales</taxon>
        <taxon>Cellulomonadaceae</taxon>
        <taxon>Cellulomonas</taxon>
    </lineage>
</organism>
<evidence type="ECO:0000256" key="1">
    <source>
        <dbReference type="SAM" id="SignalP"/>
    </source>
</evidence>
<dbReference type="RefSeq" id="WP_118768398.1">
    <property type="nucleotide sequence ID" value="NZ_QWKP01000219.1"/>
</dbReference>
<protein>
    <submittedName>
        <fullName evidence="2">Uncharacterized protein</fullName>
    </submittedName>
</protein>
<sequence length="175" mass="17723">MDARRYTKIAAIPAGLLVAGLMIGQASHAAFTAQTSTGANSFTSGSVALTNSKVGTDVFTVTGIVPGATGTKTVDVTYTGNLAVVVKMYAKDGDTTGALAQALQITVKTDGSPIFAGTLAELSALTAWSQGVGGWAPTSTATKPYEISWSLPASAGNTVQGQTTALKFAWEAQTS</sequence>
<comment type="caution">
    <text evidence="2">The sequence shown here is derived from an EMBL/GenBank/DDBJ whole genome shotgun (WGS) entry which is preliminary data.</text>
</comment>
<dbReference type="EMBL" id="QWKP01000219">
    <property type="protein sequence ID" value="RHA37908.1"/>
    <property type="molecule type" value="Genomic_DNA"/>
</dbReference>
<gene>
    <name evidence="2" type="ORF">D1825_15925</name>
</gene>